<dbReference type="InterPro" id="IPR004827">
    <property type="entry name" value="bZIP"/>
</dbReference>
<sequence>MQPQLFAPLPEMLPFASLNHNQNQPASPLQPSEPPKNLKRRRSTSIEDEAELPEAPPGIDPEAYAEAVGTSKSKRSQAQRDIIKQARVVRNRIAAQTSRDKKRRTFEDLETQNVQLKAQLSAVMAANAELMAQVKQLSAALQQGASSSMSTLLPSPSLSARSASTSSASSPDDSPIILSEQATPLVLGSEINLFSSVSILGQGEPAALNNA</sequence>
<name>A0A1Y2CA97_9FUNG</name>
<dbReference type="SMART" id="SM00338">
    <property type="entry name" value="BRLZ"/>
    <property type="match status" value="1"/>
</dbReference>
<evidence type="ECO:0000313" key="4">
    <source>
        <dbReference type="EMBL" id="ORY43827.1"/>
    </source>
</evidence>
<reference evidence="4 5" key="1">
    <citation type="submission" date="2016-07" db="EMBL/GenBank/DDBJ databases">
        <title>Pervasive Adenine N6-methylation of Active Genes in Fungi.</title>
        <authorList>
            <consortium name="DOE Joint Genome Institute"/>
            <person name="Mondo S.J."/>
            <person name="Dannebaum R.O."/>
            <person name="Kuo R.C."/>
            <person name="Labutti K."/>
            <person name="Haridas S."/>
            <person name="Kuo A."/>
            <person name="Salamov A."/>
            <person name="Ahrendt S.R."/>
            <person name="Lipzen A."/>
            <person name="Sullivan W."/>
            <person name="Andreopoulos W.B."/>
            <person name="Clum A."/>
            <person name="Lindquist E."/>
            <person name="Daum C."/>
            <person name="Ramamoorthy G.K."/>
            <person name="Gryganskyi A."/>
            <person name="Culley D."/>
            <person name="Magnuson J.K."/>
            <person name="James T.Y."/>
            <person name="O'Malley M.A."/>
            <person name="Stajich J.E."/>
            <person name="Spatafora J.W."/>
            <person name="Visel A."/>
            <person name="Grigoriev I.V."/>
        </authorList>
    </citation>
    <scope>NUCLEOTIDE SEQUENCE [LARGE SCALE GENOMIC DNA]</scope>
    <source>
        <strain evidence="4 5">JEL800</strain>
    </source>
</reference>
<comment type="caution">
    <text evidence="4">The sequence shown here is derived from an EMBL/GenBank/DDBJ whole genome shotgun (WGS) entry which is preliminary data.</text>
</comment>
<gene>
    <name evidence="4" type="ORF">BCR33DRAFT_250496</name>
</gene>
<feature type="domain" description="BZIP" evidence="3">
    <location>
        <begin position="87"/>
        <end position="101"/>
    </location>
</feature>
<dbReference type="OrthoDB" id="674948at2759"/>
<evidence type="ECO:0000313" key="5">
    <source>
        <dbReference type="Proteomes" id="UP000193642"/>
    </source>
</evidence>
<dbReference type="GO" id="GO:0003700">
    <property type="term" value="F:DNA-binding transcription factor activity"/>
    <property type="evidence" value="ECO:0007669"/>
    <property type="project" value="InterPro"/>
</dbReference>
<dbReference type="AlphaFoldDB" id="A0A1Y2CA97"/>
<dbReference type="Proteomes" id="UP000193642">
    <property type="component" value="Unassembled WGS sequence"/>
</dbReference>
<dbReference type="PROSITE" id="PS00036">
    <property type="entry name" value="BZIP_BASIC"/>
    <property type="match status" value="1"/>
</dbReference>
<keyword evidence="5" id="KW-1185">Reference proteome</keyword>
<dbReference type="EMBL" id="MCGO01000024">
    <property type="protein sequence ID" value="ORY43827.1"/>
    <property type="molecule type" value="Genomic_DNA"/>
</dbReference>
<accession>A0A1Y2CA97</accession>
<feature type="region of interest" description="Disordered" evidence="2">
    <location>
        <begin position="1"/>
        <end position="83"/>
    </location>
</feature>
<feature type="coiled-coil region" evidence="1">
    <location>
        <begin position="99"/>
        <end position="126"/>
    </location>
</feature>
<protein>
    <recommendedName>
        <fullName evidence="3">BZIP domain-containing protein</fullName>
    </recommendedName>
</protein>
<dbReference type="SUPFAM" id="SSF57959">
    <property type="entry name" value="Leucine zipper domain"/>
    <property type="match status" value="1"/>
</dbReference>
<evidence type="ECO:0000259" key="3">
    <source>
        <dbReference type="PROSITE" id="PS00036"/>
    </source>
</evidence>
<proteinExistence type="predicted"/>
<feature type="compositionally biased region" description="Polar residues" evidence="2">
    <location>
        <begin position="18"/>
        <end position="30"/>
    </location>
</feature>
<evidence type="ECO:0000256" key="2">
    <source>
        <dbReference type="SAM" id="MobiDB-lite"/>
    </source>
</evidence>
<organism evidence="4 5">
    <name type="scientific">Rhizoclosmatium globosum</name>
    <dbReference type="NCBI Taxonomy" id="329046"/>
    <lineage>
        <taxon>Eukaryota</taxon>
        <taxon>Fungi</taxon>
        <taxon>Fungi incertae sedis</taxon>
        <taxon>Chytridiomycota</taxon>
        <taxon>Chytridiomycota incertae sedis</taxon>
        <taxon>Chytridiomycetes</taxon>
        <taxon>Chytridiales</taxon>
        <taxon>Chytriomycetaceae</taxon>
        <taxon>Rhizoclosmatium</taxon>
    </lineage>
</organism>
<dbReference type="Gene3D" id="1.20.5.170">
    <property type="match status" value="1"/>
</dbReference>
<feature type="region of interest" description="Disordered" evidence="2">
    <location>
        <begin position="148"/>
        <end position="176"/>
    </location>
</feature>
<dbReference type="InterPro" id="IPR046347">
    <property type="entry name" value="bZIP_sf"/>
</dbReference>
<evidence type="ECO:0000256" key="1">
    <source>
        <dbReference type="SAM" id="Coils"/>
    </source>
</evidence>
<keyword evidence="1" id="KW-0175">Coiled coil</keyword>